<keyword evidence="1" id="KW-0175">Coiled coil</keyword>
<evidence type="ECO:0000256" key="1">
    <source>
        <dbReference type="SAM" id="Coils"/>
    </source>
</evidence>
<evidence type="ECO:0000313" key="2">
    <source>
        <dbReference type="EMBL" id="GAA3727225.1"/>
    </source>
</evidence>
<proteinExistence type="predicted"/>
<dbReference type="Proteomes" id="UP001499884">
    <property type="component" value="Unassembled WGS sequence"/>
</dbReference>
<keyword evidence="3" id="KW-1185">Reference proteome</keyword>
<accession>A0ABP7EZC6</accession>
<evidence type="ECO:0000313" key="3">
    <source>
        <dbReference type="Proteomes" id="UP001499884"/>
    </source>
</evidence>
<sequence>MDATTLGGALLALVGTLAGAVVAYLGKRGETALSGYSHLTGDLQEERDRLERRVRDLETRAADQAAHAAEVAAHRAADQAELARLRAIIVSLGGTP</sequence>
<dbReference type="RefSeq" id="WP_345645720.1">
    <property type="nucleotide sequence ID" value="NZ_BAABEP010000014.1"/>
</dbReference>
<dbReference type="EMBL" id="BAABEP010000014">
    <property type="protein sequence ID" value="GAA3727225.1"/>
    <property type="molecule type" value="Genomic_DNA"/>
</dbReference>
<protein>
    <recommendedName>
        <fullName evidence="4">Secreted protein</fullName>
    </recommendedName>
</protein>
<feature type="coiled-coil region" evidence="1">
    <location>
        <begin position="40"/>
        <end position="67"/>
    </location>
</feature>
<evidence type="ECO:0008006" key="4">
    <source>
        <dbReference type="Google" id="ProtNLM"/>
    </source>
</evidence>
<organism evidence="2 3">
    <name type="scientific">Streptomyces tremellae</name>
    <dbReference type="NCBI Taxonomy" id="1124239"/>
    <lineage>
        <taxon>Bacteria</taxon>
        <taxon>Bacillati</taxon>
        <taxon>Actinomycetota</taxon>
        <taxon>Actinomycetes</taxon>
        <taxon>Kitasatosporales</taxon>
        <taxon>Streptomycetaceae</taxon>
        <taxon>Streptomyces</taxon>
    </lineage>
</organism>
<gene>
    <name evidence="2" type="ORF">GCM10023082_26510</name>
</gene>
<comment type="caution">
    <text evidence="2">The sequence shown here is derived from an EMBL/GenBank/DDBJ whole genome shotgun (WGS) entry which is preliminary data.</text>
</comment>
<reference evidence="3" key="1">
    <citation type="journal article" date="2019" name="Int. J. Syst. Evol. Microbiol.">
        <title>The Global Catalogue of Microorganisms (GCM) 10K type strain sequencing project: providing services to taxonomists for standard genome sequencing and annotation.</title>
        <authorList>
            <consortium name="The Broad Institute Genomics Platform"/>
            <consortium name="The Broad Institute Genome Sequencing Center for Infectious Disease"/>
            <person name="Wu L."/>
            <person name="Ma J."/>
        </authorList>
    </citation>
    <scope>NUCLEOTIDE SEQUENCE [LARGE SCALE GENOMIC DNA]</scope>
    <source>
        <strain evidence="3">JCM 30846</strain>
    </source>
</reference>
<name>A0ABP7EZC6_9ACTN</name>